<proteinExistence type="predicted"/>
<evidence type="ECO:0000313" key="2">
    <source>
        <dbReference type="Proteomes" id="UP001056035"/>
    </source>
</evidence>
<evidence type="ECO:0008006" key="3">
    <source>
        <dbReference type="Google" id="ProtNLM"/>
    </source>
</evidence>
<protein>
    <recommendedName>
        <fullName evidence="3">AlpA family phage regulatory protein</fullName>
    </recommendedName>
</protein>
<evidence type="ECO:0000313" key="1">
    <source>
        <dbReference type="EMBL" id="UTI65632.1"/>
    </source>
</evidence>
<gene>
    <name evidence="1" type="ORF">NBH00_05325</name>
</gene>
<accession>A0ABY5DXV0</accession>
<reference evidence="1 2" key="1">
    <citation type="submission" date="2022-06" db="EMBL/GenBank/DDBJ databases">
        <title>Paraconexibacter antarcticus.</title>
        <authorList>
            <person name="Kim C.S."/>
        </authorList>
    </citation>
    <scope>NUCLEOTIDE SEQUENCE [LARGE SCALE GENOMIC DNA]</scope>
    <source>
        <strain evidence="1 2">02-257</strain>
    </source>
</reference>
<dbReference type="RefSeq" id="WP_254572311.1">
    <property type="nucleotide sequence ID" value="NZ_CP098502.1"/>
</dbReference>
<dbReference type="EMBL" id="CP098502">
    <property type="protein sequence ID" value="UTI65632.1"/>
    <property type="molecule type" value="Genomic_DNA"/>
</dbReference>
<sequence>MTPVQRNATRAVSAIEAAGGLYNLTGLAGELGLSRQRMSQLAGREDFPQGLELNGEADKLWLLDEVKAWDEARHA</sequence>
<keyword evidence="2" id="KW-1185">Reference proteome</keyword>
<organism evidence="1 2">
    <name type="scientific">Paraconexibacter antarcticus</name>
    <dbReference type="NCBI Taxonomy" id="2949664"/>
    <lineage>
        <taxon>Bacteria</taxon>
        <taxon>Bacillati</taxon>
        <taxon>Actinomycetota</taxon>
        <taxon>Thermoleophilia</taxon>
        <taxon>Solirubrobacterales</taxon>
        <taxon>Paraconexibacteraceae</taxon>
        <taxon>Paraconexibacter</taxon>
    </lineage>
</organism>
<dbReference type="Proteomes" id="UP001056035">
    <property type="component" value="Chromosome"/>
</dbReference>
<name>A0ABY5DXV0_9ACTN</name>